<gene>
    <name evidence="1" type="ORF">C7Y44_13785</name>
</gene>
<proteinExistence type="predicted"/>
<protein>
    <recommendedName>
        <fullName evidence="3">Flagellar biosynthesis protein FlhF</fullName>
    </recommendedName>
</protein>
<dbReference type="EMBL" id="SADY01000004">
    <property type="protein sequence ID" value="TQR44226.1"/>
    <property type="molecule type" value="Genomic_DNA"/>
</dbReference>
<name>A0ABY3ANS7_PAEPP</name>
<comment type="caution">
    <text evidence="1">The sequence shown here is derived from an EMBL/GenBank/DDBJ whole genome shotgun (WGS) entry which is preliminary data.</text>
</comment>
<keyword evidence="2" id="KW-1185">Reference proteome</keyword>
<organism evidence="1 2">
    <name type="scientific">Paenibacillus popilliae</name>
    <name type="common">Bacillus popilliae</name>
    <dbReference type="NCBI Taxonomy" id="78057"/>
    <lineage>
        <taxon>Bacteria</taxon>
        <taxon>Bacillati</taxon>
        <taxon>Bacillota</taxon>
        <taxon>Bacilli</taxon>
        <taxon>Bacillales</taxon>
        <taxon>Paenibacillaceae</taxon>
        <taxon>Paenibacillus</taxon>
    </lineage>
</organism>
<dbReference type="RefSeq" id="WP_142544376.1">
    <property type="nucleotide sequence ID" value="NZ_SADY01000004.1"/>
</dbReference>
<reference evidence="1 2" key="1">
    <citation type="submission" date="2018-03" db="EMBL/GenBank/DDBJ databases">
        <title>Aerobic endospore-forming bacteria genome sequencing and assembly.</title>
        <authorList>
            <person name="Cavalcante D.A."/>
            <person name="Driks A."/>
            <person name="Putonti C."/>
            <person name="De-Souza M.T."/>
        </authorList>
    </citation>
    <scope>NUCLEOTIDE SEQUENCE [LARGE SCALE GENOMIC DNA]</scope>
    <source>
        <strain evidence="1 2">SDF0028</strain>
    </source>
</reference>
<accession>A0ABY3ANS7</accession>
<sequence>MIYGAALGPFVKKALGEKGFQTNVKKMIETLPLDPAVSNMDAIVLGPKDMRGALGLRLNEAIQERHPSVGVVYFYQKDKDTELIQGDVTKVKADKVNPEGIQDAINTIIEIRLIGSDNRVLESADKKTYDASLLETVVLPPAPPHIPEKPPVEPEADFEPEPTVLLAEAEVAVAEEPYVEPYSTLEARVAEMGKFGDFDFFKKSLQKDTILRELMDENTQYANLMKMLELLDQQIIDVFKDTSLSAEERFEKLKALGIDRAAYKGLESSIVADKIMSIMVAIMKSAEETVDARIAGVRQALDGVASVKLVYQDQSRLQSLIESRLQVQMELMELSKGIIEVYQAMDQSVNGLLEQFEEELPSNNDYINAVMNPLKPIFTPSNIGALTTKILGDLQQNRVSLSIMEEKIKSLINLVFKLCEEDATIIEYQQKLINLLLSQRVEDVVIVDSVIKNSLRIFVGPEDTGRTATALTWAGVVSRRQNTLLLDLTGESKLRQYGVEPIALDTFLEQRLEQQFVCVEGNLNQTLERVDEVVAELKTRLNYYAHIHVILDAGQSELLTRLAPSALSVHFITDGTTRGTKLLKQTIESFTEENIAKKVILIDPPIDPVRMMQDLSIDPLLAKLIIIPHLPHIRACAYNHTKPYESKEVMAVFEEAFR</sequence>
<dbReference type="Proteomes" id="UP000316208">
    <property type="component" value="Unassembled WGS sequence"/>
</dbReference>
<evidence type="ECO:0000313" key="1">
    <source>
        <dbReference type="EMBL" id="TQR44226.1"/>
    </source>
</evidence>
<evidence type="ECO:0008006" key="3">
    <source>
        <dbReference type="Google" id="ProtNLM"/>
    </source>
</evidence>
<evidence type="ECO:0000313" key="2">
    <source>
        <dbReference type="Proteomes" id="UP000316208"/>
    </source>
</evidence>